<reference evidence="21" key="1">
    <citation type="journal article" date="2021" name="Open Biol.">
        <title>Shared evolutionary footprints suggest mitochondrial oxidative damage underlies multiple complex I losses in fungi.</title>
        <authorList>
            <person name="Schikora-Tamarit M.A."/>
            <person name="Marcet-Houben M."/>
            <person name="Nosek J."/>
            <person name="Gabaldon T."/>
        </authorList>
    </citation>
    <scope>NUCLEOTIDE SEQUENCE</scope>
    <source>
        <strain evidence="21">CBS6075</strain>
    </source>
</reference>
<dbReference type="PROSITE" id="PS00531">
    <property type="entry name" value="RNASE_T2_2"/>
    <property type="match status" value="1"/>
</dbReference>
<keyword evidence="8 19" id="KW-0732">Signal</keyword>
<evidence type="ECO:0000256" key="2">
    <source>
        <dbReference type="ARBA" id="ARBA00004496"/>
    </source>
</evidence>
<feature type="chain" id="PRO_5040428739" description="Ribonuclease T2-like" evidence="19">
    <location>
        <begin position="28"/>
        <end position="397"/>
    </location>
</feature>
<gene>
    <name evidence="21" type="ORF">OGAPHI_003743</name>
</gene>
<evidence type="ECO:0000256" key="14">
    <source>
        <dbReference type="ARBA" id="ARBA00025494"/>
    </source>
</evidence>
<protein>
    <recommendedName>
        <fullName evidence="15">Ribonuclease T2-like</fullName>
        <ecNumber evidence="4">4.6.1.19</ecNumber>
    </recommendedName>
</protein>
<reference evidence="21" key="2">
    <citation type="submission" date="2021-01" db="EMBL/GenBank/DDBJ databases">
        <authorList>
            <person name="Schikora-Tamarit M.A."/>
        </authorList>
    </citation>
    <scope>NUCLEOTIDE SEQUENCE</scope>
    <source>
        <strain evidence="21">CBS6075</strain>
    </source>
</reference>
<keyword evidence="11" id="KW-1015">Disulfide bond</keyword>
<dbReference type="Gene3D" id="3.90.730.10">
    <property type="entry name" value="Ribonuclease T2-like"/>
    <property type="match status" value="1"/>
</dbReference>
<dbReference type="GO" id="GO:0016787">
    <property type="term" value="F:hydrolase activity"/>
    <property type="evidence" value="ECO:0007669"/>
    <property type="project" value="UniProtKB-KW"/>
</dbReference>
<dbReference type="GO" id="GO:0005775">
    <property type="term" value="C:vacuolar lumen"/>
    <property type="evidence" value="ECO:0007669"/>
    <property type="project" value="UniProtKB-SubCell"/>
</dbReference>
<comment type="function">
    <text evidence="14">Rnase which modulates cell survival under stress conditions. Released from the vacuole to the cytoplasm during stress to promote tRNA and rRNA cleavage and to activate separately a downstream pathway that promotes cell death. Involved in cell size, vacuolar morphology and growth at high temperatures and high salt concentration.</text>
</comment>
<evidence type="ECO:0000256" key="6">
    <source>
        <dbReference type="ARBA" id="ARBA00022554"/>
    </source>
</evidence>
<evidence type="ECO:0000256" key="12">
    <source>
        <dbReference type="ARBA" id="ARBA00023180"/>
    </source>
</evidence>
<evidence type="ECO:0000313" key="22">
    <source>
        <dbReference type="Proteomes" id="UP000769157"/>
    </source>
</evidence>
<evidence type="ECO:0000256" key="8">
    <source>
        <dbReference type="ARBA" id="ARBA00022729"/>
    </source>
</evidence>
<keyword evidence="13" id="KW-0456">Lyase</keyword>
<evidence type="ECO:0000256" key="1">
    <source>
        <dbReference type="ARBA" id="ARBA00004410"/>
    </source>
</evidence>
<dbReference type="EMBL" id="JAEUBE010000295">
    <property type="protein sequence ID" value="KAH3665556.1"/>
    <property type="molecule type" value="Genomic_DNA"/>
</dbReference>
<feature type="compositionally biased region" description="Low complexity" evidence="18">
    <location>
        <begin position="262"/>
        <end position="285"/>
    </location>
</feature>
<dbReference type="CDD" id="cd01061">
    <property type="entry name" value="RNase_T2_euk"/>
    <property type="match status" value="1"/>
</dbReference>
<evidence type="ECO:0000256" key="11">
    <source>
        <dbReference type="ARBA" id="ARBA00023157"/>
    </source>
</evidence>
<dbReference type="GO" id="GO:0033897">
    <property type="term" value="F:ribonuclease T2 activity"/>
    <property type="evidence" value="ECO:0007669"/>
    <property type="project" value="UniProtKB-EC"/>
</dbReference>
<feature type="domain" description="RNase T2-like C-terminal" evidence="20">
    <location>
        <begin position="289"/>
        <end position="394"/>
    </location>
</feature>
<dbReference type="AlphaFoldDB" id="A0A9P8T552"/>
<comment type="similarity">
    <text evidence="3 17">Belongs to the RNase T2 family.</text>
</comment>
<keyword evidence="10" id="KW-0378">Hydrolase</keyword>
<dbReference type="InterPro" id="IPR036430">
    <property type="entry name" value="RNase_T2-like_sf"/>
</dbReference>
<evidence type="ECO:0000256" key="19">
    <source>
        <dbReference type="SAM" id="SignalP"/>
    </source>
</evidence>
<keyword evidence="5" id="KW-0963">Cytoplasm</keyword>
<dbReference type="PANTHER" id="PTHR11240:SF22">
    <property type="entry name" value="RIBONUCLEASE T2"/>
    <property type="match status" value="1"/>
</dbReference>
<dbReference type="RefSeq" id="XP_046060760.1">
    <property type="nucleotide sequence ID" value="XM_046204747.1"/>
</dbReference>
<accession>A0A9P8T552</accession>
<keyword evidence="9" id="KW-0255">Endonuclease</keyword>
<dbReference type="GO" id="GO:0003723">
    <property type="term" value="F:RNA binding"/>
    <property type="evidence" value="ECO:0007669"/>
    <property type="project" value="InterPro"/>
</dbReference>
<evidence type="ECO:0000256" key="18">
    <source>
        <dbReference type="SAM" id="MobiDB-lite"/>
    </source>
</evidence>
<keyword evidence="12" id="KW-0325">Glycoprotein</keyword>
<dbReference type="PROSITE" id="PS00530">
    <property type="entry name" value="RNASE_T2_1"/>
    <property type="match status" value="1"/>
</dbReference>
<keyword evidence="6" id="KW-0926">Vacuole</keyword>
<evidence type="ECO:0000259" key="20">
    <source>
        <dbReference type="Pfam" id="PF25488"/>
    </source>
</evidence>
<feature type="active site" evidence="16">
    <location>
        <position position="136"/>
    </location>
</feature>
<feature type="active site" evidence="16">
    <location>
        <position position="140"/>
    </location>
</feature>
<evidence type="ECO:0000256" key="5">
    <source>
        <dbReference type="ARBA" id="ARBA00022490"/>
    </source>
</evidence>
<dbReference type="InterPro" id="IPR001568">
    <property type="entry name" value="RNase_T2-like"/>
</dbReference>
<evidence type="ECO:0000256" key="13">
    <source>
        <dbReference type="ARBA" id="ARBA00023239"/>
    </source>
</evidence>
<evidence type="ECO:0000256" key="7">
    <source>
        <dbReference type="ARBA" id="ARBA00022722"/>
    </source>
</evidence>
<evidence type="ECO:0000256" key="3">
    <source>
        <dbReference type="ARBA" id="ARBA00007469"/>
    </source>
</evidence>
<dbReference type="InterPro" id="IPR018188">
    <property type="entry name" value="RNase_T2_His_AS_1"/>
</dbReference>
<dbReference type="GO" id="GO:0005576">
    <property type="term" value="C:extracellular region"/>
    <property type="evidence" value="ECO:0007669"/>
    <property type="project" value="TreeGrafter"/>
</dbReference>
<name>A0A9P8T552_9ASCO</name>
<feature type="active site" evidence="16">
    <location>
        <position position="78"/>
    </location>
</feature>
<dbReference type="Pfam" id="PF25488">
    <property type="entry name" value="RNaseT2L_C"/>
    <property type="match status" value="1"/>
</dbReference>
<dbReference type="PANTHER" id="PTHR11240">
    <property type="entry name" value="RIBONUCLEASE T2"/>
    <property type="match status" value="1"/>
</dbReference>
<dbReference type="EC" id="4.6.1.19" evidence="4"/>
<dbReference type="GeneID" id="70235708"/>
<dbReference type="FunFam" id="3.90.730.10:FF:000004">
    <property type="entry name" value="Ribonuclease T2-like"/>
    <property type="match status" value="1"/>
</dbReference>
<keyword evidence="22" id="KW-1185">Reference proteome</keyword>
<comment type="subcellular location">
    <subcellularLocation>
        <location evidence="2">Cytoplasm</location>
    </subcellularLocation>
    <subcellularLocation>
        <location evidence="1">Vacuole lumen</location>
    </subcellularLocation>
</comment>
<dbReference type="OrthoDB" id="435754at2759"/>
<evidence type="ECO:0000256" key="4">
    <source>
        <dbReference type="ARBA" id="ARBA00012571"/>
    </source>
</evidence>
<comment type="caution">
    <text evidence="21">The sequence shown here is derived from an EMBL/GenBank/DDBJ whole genome shotgun (WGS) entry which is preliminary data.</text>
</comment>
<proteinExistence type="inferred from homology"/>
<dbReference type="Proteomes" id="UP000769157">
    <property type="component" value="Unassembled WGS sequence"/>
</dbReference>
<dbReference type="InterPro" id="IPR033130">
    <property type="entry name" value="RNase_T2_His_AS_2"/>
</dbReference>
<dbReference type="InterPro" id="IPR057328">
    <property type="entry name" value="RNaseT2L_C"/>
</dbReference>
<evidence type="ECO:0000256" key="9">
    <source>
        <dbReference type="ARBA" id="ARBA00022759"/>
    </source>
</evidence>
<dbReference type="InterPro" id="IPR033697">
    <property type="entry name" value="Ribonuclease_T2_eukaryotic"/>
</dbReference>
<evidence type="ECO:0000256" key="10">
    <source>
        <dbReference type="ARBA" id="ARBA00022801"/>
    </source>
</evidence>
<dbReference type="SUPFAM" id="SSF55895">
    <property type="entry name" value="Ribonuclease Rh-like"/>
    <property type="match status" value="1"/>
</dbReference>
<feature type="signal peptide" evidence="19">
    <location>
        <begin position="1"/>
        <end position="27"/>
    </location>
</feature>
<dbReference type="Pfam" id="PF00445">
    <property type="entry name" value="Ribonuclease_T2"/>
    <property type="match status" value="1"/>
</dbReference>
<evidence type="ECO:0000256" key="16">
    <source>
        <dbReference type="PIRSR" id="PIRSR633697-1"/>
    </source>
</evidence>
<feature type="region of interest" description="Disordered" evidence="18">
    <location>
        <begin position="262"/>
        <end position="286"/>
    </location>
</feature>
<evidence type="ECO:0000256" key="17">
    <source>
        <dbReference type="RuleBase" id="RU004328"/>
    </source>
</evidence>
<evidence type="ECO:0000256" key="15">
    <source>
        <dbReference type="ARBA" id="ARBA00071169"/>
    </source>
</evidence>
<organism evidence="21 22">
    <name type="scientific">Ogataea philodendri</name>
    <dbReference type="NCBI Taxonomy" id="1378263"/>
    <lineage>
        <taxon>Eukaryota</taxon>
        <taxon>Fungi</taxon>
        <taxon>Dikarya</taxon>
        <taxon>Ascomycota</taxon>
        <taxon>Saccharomycotina</taxon>
        <taxon>Pichiomycetes</taxon>
        <taxon>Pichiales</taxon>
        <taxon>Pichiaceae</taxon>
        <taxon>Ogataea</taxon>
    </lineage>
</organism>
<evidence type="ECO:0000313" key="21">
    <source>
        <dbReference type="EMBL" id="KAH3665556.1"/>
    </source>
</evidence>
<sequence length="397" mass="42611">MSSFLSLKKAAVLAAMALVRVQGAALADSCPRDIPLSCSNSTPVADSCCFEFPGGVLLQTQFWDYSPSVGPEDSFTLHGLWPDNCDGSYSQFCDSSLQISSATDVLTSFGETDLLNTMKTYWKDYQGDDNNLWVHEFNKHGTCLSTIKPSCYQDFKSNQEVVDYYKKAVQLFENLPSYKWLEDAGIVPSDTATYTKDAIAEALQSKFGRQVYFKCDSNKALNEIWYFYHLHGSVVHGDYVPMDSIPTSSCPDSGIKFVPKNSASTTTATTGTATPTSTAAPGSSGYLKPDGQSGCLISNGKWYVSGTCATYKLSTASFGGYELTSSKGSCGLDSDGNFACGSSITAGQFDYDSSSGYVTYGGETGWSAPKNPSGTAQVAVQPGSGESVQFKLTFQAK</sequence>
<keyword evidence="7" id="KW-0540">Nuclease</keyword>
<dbReference type="GO" id="GO:0006401">
    <property type="term" value="P:RNA catabolic process"/>
    <property type="evidence" value="ECO:0007669"/>
    <property type="project" value="TreeGrafter"/>
</dbReference>